<feature type="domain" description="Rhodopsin" evidence="7">
    <location>
        <begin position="44"/>
        <end position="285"/>
    </location>
</feature>
<evidence type="ECO:0000256" key="5">
    <source>
        <dbReference type="ARBA" id="ARBA00038359"/>
    </source>
</evidence>
<dbReference type="PANTHER" id="PTHR33048">
    <property type="entry name" value="PTH11-LIKE INTEGRAL MEMBRANE PROTEIN (AFU_ORTHOLOGUE AFUA_5G11245)"/>
    <property type="match status" value="1"/>
</dbReference>
<evidence type="ECO:0000256" key="1">
    <source>
        <dbReference type="ARBA" id="ARBA00004141"/>
    </source>
</evidence>
<dbReference type="Proteomes" id="UP001629113">
    <property type="component" value="Unassembled WGS sequence"/>
</dbReference>
<name>A0ABR4PBZ7_9HELO</name>
<evidence type="ECO:0000256" key="6">
    <source>
        <dbReference type="SAM" id="Phobius"/>
    </source>
</evidence>
<feature type="transmembrane region" description="Helical" evidence="6">
    <location>
        <begin position="222"/>
        <end position="243"/>
    </location>
</feature>
<gene>
    <name evidence="8" type="ORF">PVAG01_07285</name>
</gene>
<reference evidence="8 9" key="1">
    <citation type="submission" date="2024-06" db="EMBL/GenBank/DDBJ databases">
        <title>Complete genome of Phlyctema vagabunda strain 19-DSS-EL-015.</title>
        <authorList>
            <person name="Fiorenzani C."/>
        </authorList>
    </citation>
    <scope>NUCLEOTIDE SEQUENCE [LARGE SCALE GENOMIC DNA]</scope>
    <source>
        <strain evidence="8 9">19-DSS-EL-015</strain>
    </source>
</reference>
<evidence type="ECO:0000313" key="8">
    <source>
        <dbReference type="EMBL" id="KAL3420840.1"/>
    </source>
</evidence>
<comment type="caution">
    <text evidence="8">The sequence shown here is derived from an EMBL/GenBank/DDBJ whole genome shotgun (WGS) entry which is preliminary data.</text>
</comment>
<evidence type="ECO:0000313" key="9">
    <source>
        <dbReference type="Proteomes" id="UP001629113"/>
    </source>
</evidence>
<dbReference type="InterPro" id="IPR049326">
    <property type="entry name" value="Rhodopsin_dom_fungi"/>
</dbReference>
<keyword evidence="3 6" id="KW-1133">Transmembrane helix</keyword>
<feature type="transmembrane region" description="Helical" evidence="6">
    <location>
        <begin position="28"/>
        <end position="48"/>
    </location>
</feature>
<feature type="transmembrane region" description="Helical" evidence="6">
    <location>
        <begin position="106"/>
        <end position="126"/>
    </location>
</feature>
<keyword evidence="4 6" id="KW-0472">Membrane</keyword>
<dbReference type="Pfam" id="PF20684">
    <property type="entry name" value="Fung_rhodopsin"/>
    <property type="match status" value="1"/>
</dbReference>
<sequence length="362" mass="40338">MQIPPPEVIVSWPASNYDSPSGRGPEGIIINLVLFPLMLLVVSLRIFTRCHLSRSFGIDDTLILVALVPTTAFMLLSVFAQVRLGIHRHIYDQPLSNVIMGLKLEIASETVFALATTATRLSMLALIRRILTTTSHLLNRLANIAMILMAIQGFIFCFIVIFQCRPPSDYWKLSVEPQPNCINRVSNLLVAGVVNTISDFIVVSLPIRPVCQLQLQSRQKKIVIGIFGAGFFVCCCGIARTVYTYRFTLSFDPTWSAYPVWITSCIELYVGIICASIPPTRLFFTRYMPVILGSTASNARLSQEPSNPAVSQKTQTGTEQFADLNEFPFLVDHNGGYWPAPGYVMRITPLRDEVKPKGFLES</sequence>
<keyword evidence="9" id="KW-1185">Reference proteome</keyword>
<evidence type="ECO:0000259" key="7">
    <source>
        <dbReference type="Pfam" id="PF20684"/>
    </source>
</evidence>
<protein>
    <submittedName>
        <fullName evidence="8">Integral membrane protein</fullName>
    </submittedName>
</protein>
<accession>A0ABR4PBZ7</accession>
<evidence type="ECO:0000256" key="4">
    <source>
        <dbReference type="ARBA" id="ARBA00023136"/>
    </source>
</evidence>
<feature type="transmembrane region" description="Helical" evidence="6">
    <location>
        <begin position="255"/>
        <end position="278"/>
    </location>
</feature>
<feature type="transmembrane region" description="Helical" evidence="6">
    <location>
        <begin position="60"/>
        <end position="86"/>
    </location>
</feature>
<dbReference type="InterPro" id="IPR052337">
    <property type="entry name" value="SAT4-like"/>
</dbReference>
<dbReference type="EMBL" id="JBFCZG010000006">
    <property type="protein sequence ID" value="KAL3420840.1"/>
    <property type="molecule type" value="Genomic_DNA"/>
</dbReference>
<feature type="transmembrane region" description="Helical" evidence="6">
    <location>
        <begin position="182"/>
        <end position="202"/>
    </location>
</feature>
<proteinExistence type="inferred from homology"/>
<feature type="transmembrane region" description="Helical" evidence="6">
    <location>
        <begin position="138"/>
        <end position="162"/>
    </location>
</feature>
<comment type="subcellular location">
    <subcellularLocation>
        <location evidence="1">Membrane</location>
        <topology evidence="1">Multi-pass membrane protein</topology>
    </subcellularLocation>
</comment>
<keyword evidence="2 6" id="KW-0812">Transmembrane</keyword>
<evidence type="ECO:0000256" key="3">
    <source>
        <dbReference type="ARBA" id="ARBA00022989"/>
    </source>
</evidence>
<evidence type="ECO:0000256" key="2">
    <source>
        <dbReference type="ARBA" id="ARBA00022692"/>
    </source>
</evidence>
<organism evidence="8 9">
    <name type="scientific">Phlyctema vagabunda</name>
    <dbReference type="NCBI Taxonomy" id="108571"/>
    <lineage>
        <taxon>Eukaryota</taxon>
        <taxon>Fungi</taxon>
        <taxon>Dikarya</taxon>
        <taxon>Ascomycota</taxon>
        <taxon>Pezizomycotina</taxon>
        <taxon>Leotiomycetes</taxon>
        <taxon>Helotiales</taxon>
        <taxon>Dermateaceae</taxon>
        <taxon>Phlyctema</taxon>
    </lineage>
</organism>
<comment type="similarity">
    <text evidence="5">Belongs to the SAT4 family.</text>
</comment>
<dbReference type="PANTHER" id="PTHR33048:SF129">
    <property type="entry name" value="INTEGRAL MEMBRANE PROTEIN-RELATED"/>
    <property type="match status" value="1"/>
</dbReference>